<keyword evidence="1" id="KW-1133">Transmembrane helix</keyword>
<evidence type="ECO:0000256" key="1">
    <source>
        <dbReference type="SAM" id="Phobius"/>
    </source>
</evidence>
<name>A0A7S4FYH7_9EUGL</name>
<keyword evidence="1" id="KW-0472">Membrane</keyword>
<reference evidence="2" key="1">
    <citation type="submission" date="2021-01" db="EMBL/GenBank/DDBJ databases">
        <authorList>
            <person name="Corre E."/>
            <person name="Pelletier E."/>
            <person name="Niang G."/>
            <person name="Scheremetjew M."/>
            <person name="Finn R."/>
            <person name="Kale V."/>
            <person name="Holt S."/>
            <person name="Cochrane G."/>
            <person name="Meng A."/>
            <person name="Brown T."/>
            <person name="Cohen L."/>
        </authorList>
    </citation>
    <scope>NUCLEOTIDE SEQUENCE</scope>
    <source>
        <strain evidence="2">CCMP1594</strain>
    </source>
</reference>
<gene>
    <name evidence="2" type="ORF">EGYM00163_LOCUS30509</name>
</gene>
<proteinExistence type="predicted"/>
<sequence>MCKCGQKGACVGNWKYYRKRELIVWSCGIVLDTLFVLSKVLLSAHALHPITLPPRNRTSQLGWVTWFSLALQTDGSRELALLGTTGQQGSDPPAMQLPWLAVMQCTDVGKKKTQWDGRLVGSMCVH</sequence>
<accession>A0A7S4FYH7</accession>
<organism evidence="2">
    <name type="scientific">Eutreptiella gymnastica</name>
    <dbReference type="NCBI Taxonomy" id="73025"/>
    <lineage>
        <taxon>Eukaryota</taxon>
        <taxon>Discoba</taxon>
        <taxon>Euglenozoa</taxon>
        <taxon>Euglenida</taxon>
        <taxon>Spirocuta</taxon>
        <taxon>Euglenophyceae</taxon>
        <taxon>Eutreptiales</taxon>
        <taxon>Eutreptiaceae</taxon>
        <taxon>Eutreptiella</taxon>
    </lineage>
</organism>
<keyword evidence="1" id="KW-0812">Transmembrane</keyword>
<protein>
    <submittedName>
        <fullName evidence="2">Uncharacterized protein</fullName>
    </submittedName>
</protein>
<dbReference type="EMBL" id="HBJA01087542">
    <property type="protein sequence ID" value="CAE0819340.1"/>
    <property type="molecule type" value="Transcribed_RNA"/>
</dbReference>
<feature type="transmembrane region" description="Helical" evidence="1">
    <location>
        <begin position="22"/>
        <end position="42"/>
    </location>
</feature>
<dbReference type="AlphaFoldDB" id="A0A7S4FYH7"/>
<evidence type="ECO:0000313" key="2">
    <source>
        <dbReference type="EMBL" id="CAE0819340.1"/>
    </source>
</evidence>